<comment type="caution">
    <text evidence="1">The sequence shown here is derived from an EMBL/GenBank/DDBJ whole genome shotgun (WGS) entry which is preliminary data.</text>
</comment>
<name>A0AA86REU2_9EUKA</name>
<gene>
    <name evidence="2" type="ORF">HINF_LOCUS36814</name>
    <name evidence="1" type="ORF">HINF_LOCUS59347</name>
</gene>
<dbReference type="EMBL" id="CATOUU010001095">
    <property type="protein sequence ID" value="CAI9971702.1"/>
    <property type="molecule type" value="Genomic_DNA"/>
</dbReference>
<evidence type="ECO:0000313" key="2">
    <source>
        <dbReference type="EMBL" id="CAL6037282.1"/>
    </source>
</evidence>
<dbReference type="AlphaFoldDB" id="A0AA86REU2"/>
<sequence length="99" mass="11769">MSSIYQGLTFPSFAGRKYRFCWELLGDFWFLCWVITSNKNIKNKNWEIPSKKQTYQTWVDTSNIILFQRNRHISNLKCRACVPNINIVLFFSSAMISMM</sequence>
<reference evidence="2 3" key="2">
    <citation type="submission" date="2024-07" db="EMBL/GenBank/DDBJ databases">
        <authorList>
            <person name="Akdeniz Z."/>
        </authorList>
    </citation>
    <scope>NUCLEOTIDE SEQUENCE [LARGE SCALE GENOMIC DNA]</scope>
</reference>
<keyword evidence="3" id="KW-1185">Reference proteome</keyword>
<dbReference type="EMBL" id="CAXDID020000136">
    <property type="protein sequence ID" value="CAL6037282.1"/>
    <property type="molecule type" value="Genomic_DNA"/>
</dbReference>
<protein>
    <submittedName>
        <fullName evidence="2">Hypothetical_protein</fullName>
    </submittedName>
</protein>
<evidence type="ECO:0000313" key="1">
    <source>
        <dbReference type="EMBL" id="CAI9971702.1"/>
    </source>
</evidence>
<dbReference type="Proteomes" id="UP001642409">
    <property type="component" value="Unassembled WGS sequence"/>
</dbReference>
<proteinExistence type="predicted"/>
<evidence type="ECO:0000313" key="3">
    <source>
        <dbReference type="Proteomes" id="UP001642409"/>
    </source>
</evidence>
<accession>A0AA86REU2</accession>
<reference evidence="1" key="1">
    <citation type="submission" date="2023-06" db="EMBL/GenBank/DDBJ databases">
        <authorList>
            <person name="Kurt Z."/>
        </authorList>
    </citation>
    <scope>NUCLEOTIDE SEQUENCE</scope>
</reference>
<organism evidence="1">
    <name type="scientific">Hexamita inflata</name>
    <dbReference type="NCBI Taxonomy" id="28002"/>
    <lineage>
        <taxon>Eukaryota</taxon>
        <taxon>Metamonada</taxon>
        <taxon>Diplomonadida</taxon>
        <taxon>Hexamitidae</taxon>
        <taxon>Hexamitinae</taxon>
        <taxon>Hexamita</taxon>
    </lineage>
</organism>